<keyword evidence="1" id="KW-0812">Transmembrane</keyword>
<dbReference type="AlphaFoldDB" id="A0A1F8GPQ2"/>
<evidence type="ECO:0000256" key="1">
    <source>
        <dbReference type="SAM" id="Phobius"/>
    </source>
</evidence>
<dbReference type="Proteomes" id="UP000178444">
    <property type="component" value="Unassembled WGS sequence"/>
</dbReference>
<proteinExistence type="predicted"/>
<sequence>MSDKGGLQLLPETRHKIEVKIPGQNRLISIGIVLLVLVLIVYGSLAWYSGSTDAKIADADNQLAGIEQQRDKKSEAGLLTLSKQMAITGQIIQNHIFWSTAFSKLEAGLAGSVQFKSFSAQASDNTLHIRALADTYATIARQLAAFTGTDGVTDVNLDGVTTLTSGKLDFNTKLVFDRTKFLTK</sequence>
<protein>
    <submittedName>
        <fullName evidence="2">Uncharacterized protein</fullName>
    </submittedName>
</protein>
<keyword evidence="1" id="KW-1133">Transmembrane helix</keyword>
<dbReference type="EMBL" id="MGKO01000011">
    <property type="protein sequence ID" value="OGN27395.1"/>
    <property type="molecule type" value="Genomic_DNA"/>
</dbReference>
<accession>A0A1F8GPQ2</accession>
<organism evidence="2 3">
    <name type="scientific">Candidatus Yanofskybacteria bacterium RIFCSPLOWO2_01_FULL_49_17</name>
    <dbReference type="NCBI Taxonomy" id="1802700"/>
    <lineage>
        <taxon>Bacteria</taxon>
        <taxon>Candidatus Yanofskyibacteriota</taxon>
    </lineage>
</organism>
<comment type="caution">
    <text evidence="2">The sequence shown here is derived from an EMBL/GenBank/DDBJ whole genome shotgun (WGS) entry which is preliminary data.</text>
</comment>
<evidence type="ECO:0000313" key="2">
    <source>
        <dbReference type="EMBL" id="OGN27395.1"/>
    </source>
</evidence>
<keyword evidence="1" id="KW-0472">Membrane</keyword>
<evidence type="ECO:0000313" key="3">
    <source>
        <dbReference type="Proteomes" id="UP000178444"/>
    </source>
</evidence>
<name>A0A1F8GPQ2_9BACT</name>
<reference evidence="2 3" key="1">
    <citation type="journal article" date="2016" name="Nat. Commun.">
        <title>Thousands of microbial genomes shed light on interconnected biogeochemical processes in an aquifer system.</title>
        <authorList>
            <person name="Anantharaman K."/>
            <person name="Brown C.T."/>
            <person name="Hug L.A."/>
            <person name="Sharon I."/>
            <person name="Castelle C.J."/>
            <person name="Probst A.J."/>
            <person name="Thomas B.C."/>
            <person name="Singh A."/>
            <person name="Wilkins M.J."/>
            <person name="Karaoz U."/>
            <person name="Brodie E.L."/>
            <person name="Williams K.H."/>
            <person name="Hubbard S.S."/>
            <person name="Banfield J.F."/>
        </authorList>
    </citation>
    <scope>NUCLEOTIDE SEQUENCE [LARGE SCALE GENOMIC DNA]</scope>
</reference>
<gene>
    <name evidence="2" type="ORF">A2941_00935</name>
</gene>
<feature type="transmembrane region" description="Helical" evidence="1">
    <location>
        <begin position="27"/>
        <end position="48"/>
    </location>
</feature>